<protein>
    <submittedName>
        <fullName evidence="2">Uncharacterized protein</fullName>
    </submittedName>
</protein>
<name>A0ABP1QML2_9HEXA</name>
<evidence type="ECO:0000313" key="2">
    <source>
        <dbReference type="EMBL" id="CAL8108006.1"/>
    </source>
</evidence>
<comment type="caution">
    <text evidence="2">The sequence shown here is derived from an EMBL/GenBank/DDBJ whole genome shotgun (WGS) entry which is preliminary data.</text>
</comment>
<accession>A0ABP1QML2</accession>
<sequence length="187" mass="22160">MSLSKELAPDLETSYSNVEYYATSVMTMLYNAKVLEDVLTYTRNLLSETSLEAMNMYFKMRTNSVYMMELQSYDILQSEVICEPLRKVREKQKYFNKMIVEVSNQITSPQIQTSQLKTLKGKKRKKMIEKLIRENRNAAKAKVMAEKLKREWDAAKEDLQYDVKIFFEKAYELLNKRKESESKRNKI</sequence>
<organism evidence="2 3">
    <name type="scientific">Orchesella dallaii</name>
    <dbReference type="NCBI Taxonomy" id="48710"/>
    <lineage>
        <taxon>Eukaryota</taxon>
        <taxon>Metazoa</taxon>
        <taxon>Ecdysozoa</taxon>
        <taxon>Arthropoda</taxon>
        <taxon>Hexapoda</taxon>
        <taxon>Collembola</taxon>
        <taxon>Entomobryomorpha</taxon>
        <taxon>Entomobryoidea</taxon>
        <taxon>Orchesellidae</taxon>
        <taxon>Orchesellinae</taxon>
        <taxon>Orchesella</taxon>
    </lineage>
</organism>
<keyword evidence="3" id="KW-1185">Reference proteome</keyword>
<evidence type="ECO:0000256" key="1">
    <source>
        <dbReference type="SAM" id="Coils"/>
    </source>
</evidence>
<keyword evidence="1" id="KW-0175">Coiled coil</keyword>
<dbReference type="EMBL" id="CAXLJM020000039">
    <property type="protein sequence ID" value="CAL8108006.1"/>
    <property type="molecule type" value="Genomic_DNA"/>
</dbReference>
<proteinExistence type="predicted"/>
<gene>
    <name evidence="2" type="ORF">ODALV1_LOCUS12843</name>
</gene>
<dbReference type="Proteomes" id="UP001642540">
    <property type="component" value="Unassembled WGS sequence"/>
</dbReference>
<reference evidence="2 3" key="1">
    <citation type="submission" date="2024-08" db="EMBL/GenBank/DDBJ databases">
        <authorList>
            <person name="Cucini C."/>
            <person name="Frati F."/>
        </authorList>
    </citation>
    <scope>NUCLEOTIDE SEQUENCE [LARGE SCALE GENOMIC DNA]</scope>
</reference>
<feature type="coiled-coil region" evidence="1">
    <location>
        <begin position="128"/>
        <end position="158"/>
    </location>
</feature>
<evidence type="ECO:0000313" key="3">
    <source>
        <dbReference type="Proteomes" id="UP001642540"/>
    </source>
</evidence>